<reference evidence="1 2" key="1">
    <citation type="submission" date="2018-08" db="EMBL/GenBank/DDBJ databases">
        <title>A genome reference for cultivated species of the human gut microbiota.</title>
        <authorList>
            <person name="Zou Y."/>
            <person name="Xue W."/>
            <person name="Luo G."/>
        </authorList>
    </citation>
    <scope>NUCLEOTIDE SEQUENCE [LARGE SCALE GENOMIC DNA]</scope>
    <source>
        <strain evidence="1 2">AF28-15</strain>
    </source>
</reference>
<name>A0A3R5YU75_9FIRM</name>
<dbReference type="EMBL" id="QRTF01000070">
    <property type="protein sequence ID" value="RGQ42487.1"/>
    <property type="molecule type" value="Genomic_DNA"/>
</dbReference>
<dbReference type="Proteomes" id="UP000283738">
    <property type="component" value="Unassembled WGS sequence"/>
</dbReference>
<protein>
    <recommendedName>
        <fullName evidence="3">RHS repeat-associated core domain-containing protein</fullName>
    </recommendedName>
</protein>
<comment type="caution">
    <text evidence="1">The sequence shown here is derived from an EMBL/GenBank/DDBJ whole genome shotgun (WGS) entry which is preliminary data.</text>
</comment>
<organism evidence="1 2">
    <name type="scientific">Roseburia inulinivorans</name>
    <dbReference type="NCBI Taxonomy" id="360807"/>
    <lineage>
        <taxon>Bacteria</taxon>
        <taxon>Bacillati</taxon>
        <taxon>Bacillota</taxon>
        <taxon>Clostridia</taxon>
        <taxon>Lachnospirales</taxon>
        <taxon>Lachnospiraceae</taxon>
        <taxon>Roseburia</taxon>
    </lineage>
</organism>
<accession>A0A3R5YU75</accession>
<evidence type="ECO:0000313" key="1">
    <source>
        <dbReference type="EMBL" id="RGQ42487.1"/>
    </source>
</evidence>
<dbReference type="AlphaFoldDB" id="A0A3R5YU75"/>
<evidence type="ECO:0000313" key="2">
    <source>
        <dbReference type="Proteomes" id="UP000283738"/>
    </source>
</evidence>
<sequence length="168" mass="17329">MGSGGSRTEDRRYDAGAGRFISEDFIKGHTAVPYTMNHYSYCFNRPMDLVDLNGMWPKWVETTVKAVTVVTTVVAVGAVVVGTGGTAAPFIAGVLLAGTIGGFANENIGGSYSNGFLGGCFTGIIQGAGSMLGPIGNTIGGGIGSAVGTMVTEYLDNIDSTVEKNMKK</sequence>
<dbReference type="Gene3D" id="2.180.10.10">
    <property type="entry name" value="RHS repeat-associated core"/>
    <property type="match status" value="1"/>
</dbReference>
<gene>
    <name evidence="1" type="ORF">DWY96_17265</name>
</gene>
<dbReference type="RefSeq" id="WP_118112175.1">
    <property type="nucleotide sequence ID" value="NZ_QRVS01000158.1"/>
</dbReference>
<evidence type="ECO:0008006" key="3">
    <source>
        <dbReference type="Google" id="ProtNLM"/>
    </source>
</evidence>
<proteinExistence type="predicted"/>